<dbReference type="InterPro" id="IPR049886">
    <property type="entry name" value="CFI_box_CTERM_dom"/>
</dbReference>
<dbReference type="NCBIfam" id="NF041770">
    <property type="entry name" value="CFI_box_CTERM"/>
    <property type="match status" value="1"/>
</dbReference>
<dbReference type="Proteomes" id="UP001321018">
    <property type="component" value="Unassembled WGS sequence"/>
</dbReference>
<name>A0AAP3E389_9EURY</name>
<dbReference type="AlphaFoldDB" id="A0AAP3E389"/>
<evidence type="ECO:0000313" key="1">
    <source>
        <dbReference type="EMBL" id="MCU4743466.1"/>
    </source>
</evidence>
<gene>
    <name evidence="1" type="ORF">OB960_18940</name>
</gene>
<protein>
    <submittedName>
        <fullName evidence="1">Uncharacterized protein</fullName>
    </submittedName>
</protein>
<organism evidence="1 2">
    <name type="scientific">Natronoglomus mannanivorans</name>
    <dbReference type="NCBI Taxonomy" id="2979990"/>
    <lineage>
        <taxon>Archaea</taxon>
        <taxon>Methanobacteriati</taxon>
        <taxon>Methanobacteriota</taxon>
        <taxon>Stenosarchaea group</taxon>
        <taxon>Halobacteria</taxon>
        <taxon>Halobacteriales</taxon>
        <taxon>Natrialbaceae</taxon>
        <taxon>Natronoglomus</taxon>
    </lineage>
</organism>
<accession>A0AAP3E389</accession>
<dbReference type="RefSeq" id="WP_338005284.1">
    <property type="nucleotide sequence ID" value="NZ_JAOPKA010000015.1"/>
</dbReference>
<evidence type="ECO:0000313" key="2">
    <source>
        <dbReference type="Proteomes" id="UP001321018"/>
    </source>
</evidence>
<reference evidence="1" key="1">
    <citation type="submission" date="2022-09" db="EMBL/GenBank/DDBJ databases">
        <title>Enrichment on poylsaccharides allowed isolation of novel metabolic and taxonomic groups of Haloarchaea.</title>
        <authorList>
            <person name="Sorokin D.Y."/>
            <person name="Elcheninov A.G."/>
            <person name="Khizhniak T.V."/>
            <person name="Kolganova T.V."/>
            <person name="Kublanov I.V."/>
        </authorList>
    </citation>
    <scope>NUCLEOTIDE SEQUENCE</scope>
    <source>
        <strain evidence="1">AArc-xg1-1</strain>
    </source>
</reference>
<sequence length="129" mass="14012">MSLTRRALLSLAGSVGLAGAATATGETEEEDDIDLSYGAVPYGEQGYGGSRSDCFIATAAIGTTNHEDVAALRRFRDDVLLENAVGRAFVRTYYATSPPVARWIARGPRRRRIVRRTLIEPASRLAQVR</sequence>
<dbReference type="EMBL" id="JAOPKA010000015">
    <property type="protein sequence ID" value="MCU4743466.1"/>
    <property type="molecule type" value="Genomic_DNA"/>
</dbReference>
<proteinExistence type="predicted"/>
<comment type="caution">
    <text evidence="1">The sequence shown here is derived from an EMBL/GenBank/DDBJ whole genome shotgun (WGS) entry which is preliminary data.</text>
</comment>